<sequence>MKHSIRFISALLVFGVPIAAQAACDTYMNSEHGLTLPAVITVPDSLPVGAEIIRRPFSNVVPARYMNCDTPTLISLYGRYSGMQETTYPYAYRTEAPGVGIRITITDARPGTSFYAFQTVQATLFAGRHPIYTNAEAVFYKIGPITGGTVPAAIIWQSTMRNAGPPVGTFRLSITSPIRFVSPATTCDLAAGDVNRTITLPPIRVGDLRNAVSAGAYNFELTANCTGATNVTYRFSGTPAAGNAVLFANTGTAGNVGLWLYSRINGANQNIGANNTSHTRTLVVSGNRAVLPLGAAYHRTGTVTQGTLVSTATVNITYN</sequence>
<dbReference type="RefSeq" id="WP_048723274.1">
    <property type="nucleotide sequence ID" value="NZ_LFMW01000005.1"/>
</dbReference>
<keyword evidence="8" id="KW-1185">Reference proteome</keyword>
<feature type="domain" description="Fimbrial-type adhesion" evidence="6">
    <location>
        <begin position="184"/>
        <end position="318"/>
    </location>
</feature>
<keyword evidence="3 5" id="KW-0732">Signal</keyword>
<reference evidence="7 8" key="1">
    <citation type="submission" date="2015-06" db="EMBL/GenBank/DDBJ databases">
        <title>Draft genome sequence of an Antarctic Pseudomonas sp. strain KG01 with full potential for biotechnological applications.</title>
        <authorList>
            <person name="Pavlov M.S."/>
            <person name="Lira F."/>
            <person name="Martinez J.L."/>
            <person name="Marshall S.H."/>
        </authorList>
    </citation>
    <scope>NUCLEOTIDE SEQUENCE [LARGE SCALE GENOMIC DNA]</scope>
    <source>
        <strain evidence="7 8">KG01</strain>
    </source>
</reference>
<dbReference type="PATRIC" id="fig|1674920.3.peg.4692"/>
<evidence type="ECO:0000256" key="4">
    <source>
        <dbReference type="ARBA" id="ARBA00023263"/>
    </source>
</evidence>
<evidence type="ECO:0000313" key="7">
    <source>
        <dbReference type="EMBL" id="KMT55917.1"/>
    </source>
</evidence>
<evidence type="ECO:0000256" key="1">
    <source>
        <dbReference type="ARBA" id="ARBA00004561"/>
    </source>
</evidence>
<comment type="similarity">
    <text evidence="2">Belongs to the fimbrial protein family.</text>
</comment>
<protein>
    <submittedName>
        <fullName evidence="7">Fimbrial protein</fullName>
    </submittedName>
</protein>
<dbReference type="InterPro" id="IPR000259">
    <property type="entry name" value="Adhesion_dom_fimbrial"/>
</dbReference>
<dbReference type="GO" id="GO:0009289">
    <property type="term" value="C:pilus"/>
    <property type="evidence" value="ECO:0007669"/>
    <property type="project" value="UniProtKB-SubCell"/>
</dbReference>
<dbReference type="STRING" id="1674920.ACR52_09295"/>
<dbReference type="Gene3D" id="2.60.40.3310">
    <property type="match status" value="1"/>
</dbReference>
<dbReference type="InterPro" id="IPR050263">
    <property type="entry name" value="Bact_Fimbrial_Adh_Pro"/>
</dbReference>
<dbReference type="AlphaFoldDB" id="A0A0J8G039"/>
<dbReference type="EMBL" id="LFMW01000005">
    <property type="protein sequence ID" value="KMT55917.1"/>
    <property type="molecule type" value="Genomic_DNA"/>
</dbReference>
<comment type="subcellular location">
    <subcellularLocation>
        <location evidence="1">Fimbrium</location>
    </subcellularLocation>
</comment>
<dbReference type="InterPro" id="IPR008966">
    <property type="entry name" value="Adhesion_dom_sf"/>
</dbReference>
<dbReference type="Gene3D" id="2.60.40.1090">
    <property type="entry name" value="Fimbrial-type adhesion domain"/>
    <property type="match status" value="1"/>
</dbReference>
<proteinExistence type="inferred from homology"/>
<dbReference type="InterPro" id="IPR036937">
    <property type="entry name" value="Adhesion_dom_fimbrial_sf"/>
</dbReference>
<evidence type="ECO:0000256" key="5">
    <source>
        <dbReference type="SAM" id="SignalP"/>
    </source>
</evidence>
<comment type="caution">
    <text evidence="7">The sequence shown here is derived from an EMBL/GenBank/DDBJ whole genome shotgun (WGS) entry which is preliminary data.</text>
</comment>
<feature type="signal peptide" evidence="5">
    <location>
        <begin position="1"/>
        <end position="22"/>
    </location>
</feature>
<keyword evidence="4" id="KW-0281">Fimbrium</keyword>
<gene>
    <name evidence="7" type="ORF">ACR52_09295</name>
</gene>
<evidence type="ECO:0000313" key="8">
    <source>
        <dbReference type="Proteomes" id="UP000037551"/>
    </source>
</evidence>
<dbReference type="PANTHER" id="PTHR33420:SF3">
    <property type="entry name" value="FIMBRIAL SUBUNIT ELFA"/>
    <property type="match status" value="1"/>
</dbReference>
<dbReference type="OrthoDB" id="7010164at2"/>
<evidence type="ECO:0000259" key="6">
    <source>
        <dbReference type="Pfam" id="PF00419"/>
    </source>
</evidence>
<dbReference type="SUPFAM" id="SSF49401">
    <property type="entry name" value="Bacterial adhesins"/>
    <property type="match status" value="1"/>
</dbReference>
<dbReference type="GO" id="GO:0043709">
    <property type="term" value="P:cell adhesion involved in single-species biofilm formation"/>
    <property type="evidence" value="ECO:0007669"/>
    <property type="project" value="TreeGrafter"/>
</dbReference>
<evidence type="ECO:0000256" key="2">
    <source>
        <dbReference type="ARBA" id="ARBA00006671"/>
    </source>
</evidence>
<dbReference type="PANTHER" id="PTHR33420">
    <property type="entry name" value="FIMBRIAL SUBUNIT ELFA-RELATED"/>
    <property type="match status" value="1"/>
</dbReference>
<accession>A0A0J8G039</accession>
<dbReference type="Pfam" id="PF00419">
    <property type="entry name" value="Fimbrial"/>
    <property type="match status" value="1"/>
</dbReference>
<name>A0A0J8G039_9PSED</name>
<organism evidence="7 8">
    <name type="scientific">Pseudomonas fildesensis</name>
    <dbReference type="NCBI Taxonomy" id="1674920"/>
    <lineage>
        <taxon>Bacteria</taxon>
        <taxon>Pseudomonadati</taxon>
        <taxon>Pseudomonadota</taxon>
        <taxon>Gammaproteobacteria</taxon>
        <taxon>Pseudomonadales</taxon>
        <taxon>Pseudomonadaceae</taxon>
        <taxon>Pseudomonas</taxon>
    </lineage>
</organism>
<evidence type="ECO:0000256" key="3">
    <source>
        <dbReference type="ARBA" id="ARBA00022729"/>
    </source>
</evidence>
<feature type="chain" id="PRO_5005298012" evidence="5">
    <location>
        <begin position="23"/>
        <end position="319"/>
    </location>
</feature>
<dbReference type="Proteomes" id="UP000037551">
    <property type="component" value="Unassembled WGS sequence"/>
</dbReference>